<evidence type="ECO:0000313" key="3">
    <source>
        <dbReference type="Proteomes" id="UP000295263"/>
    </source>
</evidence>
<feature type="transmembrane region" description="Helical" evidence="1">
    <location>
        <begin position="78"/>
        <end position="98"/>
    </location>
</feature>
<evidence type="ECO:0000256" key="1">
    <source>
        <dbReference type="SAM" id="Phobius"/>
    </source>
</evidence>
<organism evidence="2 3">
    <name type="scientific">Raoultella ornithinolytica</name>
    <name type="common">Klebsiella ornithinolytica</name>
    <dbReference type="NCBI Taxonomy" id="54291"/>
    <lineage>
        <taxon>Bacteria</taxon>
        <taxon>Pseudomonadati</taxon>
        <taxon>Pseudomonadota</taxon>
        <taxon>Gammaproteobacteria</taxon>
        <taxon>Enterobacterales</taxon>
        <taxon>Enterobacteriaceae</taxon>
        <taxon>Klebsiella/Raoultella group</taxon>
        <taxon>Raoultella</taxon>
    </lineage>
</organism>
<evidence type="ECO:0000313" key="2">
    <source>
        <dbReference type="EMBL" id="TCQ76556.1"/>
    </source>
</evidence>
<feature type="transmembrane region" description="Helical" evidence="1">
    <location>
        <begin position="174"/>
        <end position="192"/>
    </location>
</feature>
<dbReference type="AlphaFoldDB" id="A0ABD7QNS3"/>
<keyword evidence="1" id="KW-0472">Membrane</keyword>
<dbReference type="EMBL" id="SLYQ01000001">
    <property type="protein sequence ID" value="TCQ76556.1"/>
    <property type="molecule type" value="Genomic_DNA"/>
</dbReference>
<reference evidence="2 3" key="1">
    <citation type="submission" date="2019-03" db="EMBL/GenBank/DDBJ databases">
        <title>Genomic analyses of the natural microbiome of Caenorhabditis elegans.</title>
        <authorList>
            <person name="Samuel B."/>
        </authorList>
    </citation>
    <scope>NUCLEOTIDE SEQUENCE [LARGE SCALE GENOMIC DNA]</scope>
    <source>
        <strain evidence="2 3">JUb54</strain>
    </source>
</reference>
<keyword evidence="1" id="KW-0812">Transmembrane</keyword>
<feature type="transmembrane region" description="Helical" evidence="1">
    <location>
        <begin position="118"/>
        <end position="134"/>
    </location>
</feature>
<protein>
    <submittedName>
        <fullName evidence="2">Uncharacterized protein</fullName>
    </submittedName>
</protein>
<sequence length="196" mass="23487">MLYARKKYSHKNNKRAQVWHDPSCYNVIGLLHINNKDSQDIQMKIYWTKKSIPELADLPQDLRRKNFKDAYNAISTHIEYWVGGGIALLYIVFFFRAYDYFLPGLNSFPRDIVRTVVVVYPAMLIWFQFTVYGMRKHYRHILEREKNEKEETDVEKLIREADAREYKQWMPCRRLALIIIITAGLLLFIELARTTY</sequence>
<comment type="caution">
    <text evidence="2">The sequence shown here is derived from an EMBL/GenBank/DDBJ whole genome shotgun (WGS) entry which is preliminary data.</text>
</comment>
<dbReference type="Proteomes" id="UP000295263">
    <property type="component" value="Unassembled WGS sequence"/>
</dbReference>
<keyword evidence="1" id="KW-1133">Transmembrane helix</keyword>
<accession>A0ABD7QNS3</accession>
<name>A0ABD7QNS3_RAOOR</name>
<gene>
    <name evidence="2" type="ORF">EC841_101365</name>
</gene>
<proteinExistence type="predicted"/>